<dbReference type="Proteomes" id="UP000646745">
    <property type="component" value="Unassembled WGS sequence"/>
</dbReference>
<gene>
    <name evidence="3" type="ORF">GCM10009038_12730</name>
</gene>
<dbReference type="SUPFAM" id="SSF141066">
    <property type="entry name" value="ICP-like"/>
    <property type="match status" value="1"/>
</dbReference>
<keyword evidence="4" id="KW-1185">Reference proteome</keyword>
<dbReference type="EMBL" id="BMZI01000003">
    <property type="protein sequence ID" value="GHB15871.1"/>
    <property type="molecule type" value="Genomic_DNA"/>
</dbReference>
<proteinExistence type="predicted"/>
<sequence length="291" mass="31392">MIDSMHCSPCLRHARRWAGPLAVVVGCALLAGCTRPESVAASEAGSSARLDVAPLYSEAYQGRLPCLGCGEQPVDSEIVLYRERRTGAPAGYQLNQNYLTDAGEPVYTSQHGSWVVTQNGTRADDHPVYRLTPDDPEGAVVVVEQRDADTLMPVGAMARQLDEQPLERVAAPARGDLTITEADSGLPIAIRVGETLTVSLAAERGGRFAWYLVTPPEGALEPLGSPMRVAAGQIRQQVERDSTAVWQFRGRYPGEMALRFELRSPAASRPSSSTPPEAAPGRVVRYSVNIR</sequence>
<reference evidence="4" key="1">
    <citation type="journal article" date="2019" name="Int. J. Syst. Evol. Microbiol.">
        <title>The Global Catalogue of Microorganisms (GCM) 10K type strain sequencing project: providing services to taxonomists for standard genome sequencing and annotation.</title>
        <authorList>
            <consortium name="The Broad Institute Genomics Platform"/>
            <consortium name="The Broad Institute Genome Sequencing Center for Infectious Disease"/>
            <person name="Wu L."/>
            <person name="Ma J."/>
        </authorList>
    </citation>
    <scope>NUCLEOTIDE SEQUENCE [LARGE SCALE GENOMIC DNA]</scope>
    <source>
        <strain evidence="4">KCTC 32998</strain>
    </source>
</reference>
<evidence type="ECO:0000256" key="1">
    <source>
        <dbReference type="ARBA" id="ARBA00022690"/>
    </source>
</evidence>
<evidence type="ECO:0000256" key="2">
    <source>
        <dbReference type="ARBA" id="ARBA00022704"/>
    </source>
</evidence>
<dbReference type="InterPro" id="IPR036331">
    <property type="entry name" value="Chagasin-like_sf"/>
</dbReference>
<evidence type="ECO:0008006" key="5">
    <source>
        <dbReference type="Google" id="ProtNLM"/>
    </source>
</evidence>
<evidence type="ECO:0000313" key="4">
    <source>
        <dbReference type="Proteomes" id="UP000646745"/>
    </source>
</evidence>
<dbReference type="Gene3D" id="2.60.40.2020">
    <property type="match status" value="1"/>
</dbReference>
<evidence type="ECO:0000313" key="3">
    <source>
        <dbReference type="EMBL" id="GHB15871.1"/>
    </source>
</evidence>
<comment type="caution">
    <text evidence="3">The sequence shown here is derived from an EMBL/GenBank/DDBJ whole genome shotgun (WGS) entry which is preliminary data.</text>
</comment>
<name>A0ABQ3DUK1_9GAMM</name>
<accession>A0ABQ3DUK1</accession>
<dbReference type="RefSeq" id="WP_189443847.1">
    <property type="nucleotide sequence ID" value="NZ_BMZI01000003.1"/>
</dbReference>
<keyword evidence="1" id="KW-0646">Protease inhibitor</keyword>
<protein>
    <recommendedName>
        <fullName evidence="5">Proteinase inhibitor I42 chagasin domain-containing protein</fullName>
    </recommendedName>
</protein>
<organism evidence="3 4">
    <name type="scientific">Salinicola rhizosphaerae</name>
    <dbReference type="NCBI Taxonomy" id="1443141"/>
    <lineage>
        <taxon>Bacteria</taxon>
        <taxon>Pseudomonadati</taxon>
        <taxon>Pseudomonadota</taxon>
        <taxon>Gammaproteobacteria</taxon>
        <taxon>Oceanospirillales</taxon>
        <taxon>Halomonadaceae</taxon>
        <taxon>Salinicola</taxon>
    </lineage>
</organism>
<keyword evidence="2" id="KW-0789">Thiol protease inhibitor</keyword>